<dbReference type="PANTHER" id="PTHR46481:SF10">
    <property type="entry name" value="ZINC FINGER BED DOMAIN-CONTAINING PROTEIN 39"/>
    <property type="match status" value="1"/>
</dbReference>
<evidence type="ECO:0000259" key="8">
    <source>
        <dbReference type="Pfam" id="PF05699"/>
    </source>
</evidence>
<dbReference type="EMBL" id="JAPZBO010000004">
    <property type="protein sequence ID" value="KAJ5318349.1"/>
    <property type="molecule type" value="Genomic_DNA"/>
</dbReference>
<dbReference type="PANTHER" id="PTHR46481">
    <property type="entry name" value="ZINC FINGER BED DOMAIN-CONTAINING PROTEIN 4"/>
    <property type="match status" value="1"/>
</dbReference>
<feature type="domain" description="HAT C-terminal dimerisation" evidence="8">
    <location>
        <begin position="199"/>
        <end position="272"/>
    </location>
</feature>
<keyword evidence="3" id="KW-0863">Zinc-finger</keyword>
<feature type="region of interest" description="Disordered" evidence="7">
    <location>
        <begin position="297"/>
        <end position="368"/>
    </location>
</feature>
<dbReference type="InterPro" id="IPR012337">
    <property type="entry name" value="RNaseH-like_sf"/>
</dbReference>
<dbReference type="Proteomes" id="UP001147746">
    <property type="component" value="Unassembled WGS sequence"/>
</dbReference>
<feature type="compositionally biased region" description="Acidic residues" evidence="7">
    <location>
        <begin position="312"/>
        <end position="321"/>
    </location>
</feature>
<name>A0A9W9PY65_9EURO</name>
<proteinExistence type="predicted"/>
<keyword evidence="4" id="KW-0862">Zinc</keyword>
<evidence type="ECO:0000256" key="7">
    <source>
        <dbReference type="SAM" id="MobiDB-lite"/>
    </source>
</evidence>
<evidence type="ECO:0000313" key="9">
    <source>
        <dbReference type="EMBL" id="KAJ5318349.1"/>
    </source>
</evidence>
<dbReference type="InterPro" id="IPR052035">
    <property type="entry name" value="ZnF_BED_domain_contain"/>
</dbReference>
<evidence type="ECO:0000256" key="3">
    <source>
        <dbReference type="ARBA" id="ARBA00022771"/>
    </source>
</evidence>
<gene>
    <name evidence="9" type="ORF">N7476_004769</name>
</gene>
<keyword evidence="6" id="KW-0175">Coiled coil</keyword>
<evidence type="ECO:0000256" key="1">
    <source>
        <dbReference type="ARBA" id="ARBA00004123"/>
    </source>
</evidence>
<evidence type="ECO:0000256" key="4">
    <source>
        <dbReference type="ARBA" id="ARBA00022833"/>
    </source>
</evidence>
<keyword evidence="10" id="KW-1185">Reference proteome</keyword>
<dbReference type="GO" id="GO:0005634">
    <property type="term" value="C:nucleus"/>
    <property type="evidence" value="ECO:0007669"/>
    <property type="project" value="UniProtKB-SubCell"/>
</dbReference>
<evidence type="ECO:0000256" key="6">
    <source>
        <dbReference type="SAM" id="Coils"/>
    </source>
</evidence>
<accession>A0A9W9PY65</accession>
<dbReference type="SUPFAM" id="SSF53098">
    <property type="entry name" value="Ribonuclease H-like"/>
    <property type="match status" value="1"/>
</dbReference>
<keyword evidence="5" id="KW-0539">Nucleus</keyword>
<feature type="coiled-coil region" evidence="6">
    <location>
        <begin position="63"/>
        <end position="90"/>
    </location>
</feature>
<dbReference type="GO" id="GO:0008270">
    <property type="term" value="F:zinc ion binding"/>
    <property type="evidence" value="ECO:0007669"/>
    <property type="project" value="UniProtKB-KW"/>
</dbReference>
<evidence type="ECO:0000256" key="5">
    <source>
        <dbReference type="ARBA" id="ARBA00023242"/>
    </source>
</evidence>
<protein>
    <recommendedName>
        <fullName evidence="8">HAT C-terminal dimerisation domain-containing protein</fullName>
    </recommendedName>
</protein>
<feature type="compositionally biased region" description="Basic and acidic residues" evidence="7">
    <location>
        <begin position="297"/>
        <end position="311"/>
    </location>
</feature>
<dbReference type="GO" id="GO:0046983">
    <property type="term" value="F:protein dimerization activity"/>
    <property type="evidence" value="ECO:0007669"/>
    <property type="project" value="InterPro"/>
</dbReference>
<reference evidence="9" key="2">
    <citation type="journal article" date="2023" name="IMA Fungus">
        <title>Comparative genomic study of the Penicillium genus elucidates a diverse pangenome and 15 lateral gene transfer events.</title>
        <authorList>
            <person name="Petersen C."/>
            <person name="Sorensen T."/>
            <person name="Nielsen M.R."/>
            <person name="Sondergaard T.E."/>
            <person name="Sorensen J.L."/>
            <person name="Fitzpatrick D.A."/>
            <person name="Frisvad J.C."/>
            <person name="Nielsen K.L."/>
        </authorList>
    </citation>
    <scope>NUCLEOTIDE SEQUENCE</scope>
    <source>
        <strain evidence="9">IBT 21472</strain>
    </source>
</reference>
<reference evidence="9" key="1">
    <citation type="submission" date="2022-12" db="EMBL/GenBank/DDBJ databases">
        <authorList>
            <person name="Petersen C."/>
        </authorList>
    </citation>
    <scope>NUCLEOTIDE SEQUENCE</scope>
    <source>
        <strain evidence="9">IBT 21472</strain>
    </source>
</reference>
<evidence type="ECO:0000256" key="2">
    <source>
        <dbReference type="ARBA" id="ARBA00022723"/>
    </source>
</evidence>
<feature type="compositionally biased region" description="Acidic residues" evidence="7">
    <location>
        <begin position="336"/>
        <end position="350"/>
    </location>
</feature>
<comment type="subcellular location">
    <subcellularLocation>
        <location evidence="1">Nucleus</location>
    </subcellularLocation>
</comment>
<dbReference type="Pfam" id="PF05699">
    <property type="entry name" value="Dimer_Tnp_hAT"/>
    <property type="match status" value="1"/>
</dbReference>
<evidence type="ECO:0000313" key="10">
    <source>
        <dbReference type="Proteomes" id="UP001147746"/>
    </source>
</evidence>
<comment type="caution">
    <text evidence="9">The sequence shown here is derived from an EMBL/GenBank/DDBJ whole genome shotgun (WGS) entry which is preliminary data.</text>
</comment>
<sequence>MLRRAKKLQPIFDTFCSEFHHTHLRVTSDEWRQIDYLICITQPFYKFTTALSKTKDVTIHTVFSIYNRLFDHLENRIRQLQRKKIGWKQQMLEALRSAGSKLRDYYTMTDLEGLSDIYSTGTILAPQYKLEFFQTPDWQDDKKDFAAQYKQSLEDRVKHYEDSVFNSLSRAGGIQSAKPTSEIDLLLARDSRPTAPVSELTQYLKSGTVLIPPREFWRDHEHRFPVLAALARDTLSVPATGAGVERLFNSARDICHYRRGSLQSSTIQDLMLLMCGIRFDLEEEQLAFVREYASESEKELQQEEIDERTQEDTIEISDNEESPSQYNSKRRRSIEPVEELVDEPEDEPEEEPTHEVEPDLPEQNTLRISGRVRKRSRLLDGYEI</sequence>
<dbReference type="InterPro" id="IPR008906">
    <property type="entry name" value="HATC_C_dom"/>
</dbReference>
<keyword evidence="2" id="KW-0479">Metal-binding</keyword>
<organism evidence="9 10">
    <name type="scientific">Penicillium atrosanguineum</name>
    <dbReference type="NCBI Taxonomy" id="1132637"/>
    <lineage>
        <taxon>Eukaryota</taxon>
        <taxon>Fungi</taxon>
        <taxon>Dikarya</taxon>
        <taxon>Ascomycota</taxon>
        <taxon>Pezizomycotina</taxon>
        <taxon>Eurotiomycetes</taxon>
        <taxon>Eurotiomycetidae</taxon>
        <taxon>Eurotiales</taxon>
        <taxon>Aspergillaceae</taxon>
        <taxon>Penicillium</taxon>
    </lineage>
</organism>
<dbReference type="AlphaFoldDB" id="A0A9W9PY65"/>